<evidence type="ECO:0000256" key="5">
    <source>
        <dbReference type="SAM" id="Phobius"/>
    </source>
</evidence>
<dbReference type="SUPFAM" id="SSF82093">
    <property type="entry name" value="Heme chaperone CcmE"/>
    <property type="match status" value="1"/>
</dbReference>
<dbReference type="AlphaFoldDB" id="A0A1I7NKH4"/>
<keyword evidence="3" id="KW-0201">Cytochrome c-type biogenesis</keyword>
<proteinExistence type="predicted"/>
<dbReference type="STRING" id="1393122.SAMN05660895_2170"/>
<accession>A0A1I7NKH4</accession>
<gene>
    <name evidence="6" type="ORF">SAMN05660895_2170</name>
</gene>
<keyword evidence="5" id="KW-0812">Transmembrane</keyword>
<organism evidence="6 7">
    <name type="scientific">Thermoflavifilum thermophilum</name>
    <dbReference type="NCBI Taxonomy" id="1393122"/>
    <lineage>
        <taxon>Bacteria</taxon>
        <taxon>Pseudomonadati</taxon>
        <taxon>Bacteroidota</taxon>
        <taxon>Chitinophagia</taxon>
        <taxon>Chitinophagales</taxon>
        <taxon>Chitinophagaceae</taxon>
        <taxon>Thermoflavifilum</taxon>
    </lineage>
</organism>
<name>A0A1I7NKH4_9BACT</name>
<dbReference type="InterPro" id="IPR012340">
    <property type="entry name" value="NA-bd_OB-fold"/>
</dbReference>
<protein>
    <submittedName>
        <fullName evidence="6">Cytochrome c-type biogenesis protein CcmE</fullName>
    </submittedName>
</protein>
<keyword evidence="2" id="KW-0479">Metal-binding</keyword>
<keyword evidence="5" id="KW-1133">Transmembrane helix</keyword>
<dbReference type="GO" id="GO:0017003">
    <property type="term" value="P:protein-heme linkage"/>
    <property type="evidence" value="ECO:0007669"/>
    <property type="project" value="InterPro"/>
</dbReference>
<evidence type="ECO:0000256" key="1">
    <source>
        <dbReference type="ARBA" id="ARBA00004370"/>
    </source>
</evidence>
<dbReference type="GO" id="GO:0017004">
    <property type="term" value="P:cytochrome complex assembly"/>
    <property type="evidence" value="ECO:0007669"/>
    <property type="project" value="UniProtKB-KW"/>
</dbReference>
<evidence type="ECO:0000256" key="2">
    <source>
        <dbReference type="ARBA" id="ARBA00022617"/>
    </source>
</evidence>
<sequence length="163" mass="18447">MCDKFYRNFADTNATEFSGFKHLSMKRFQIILLVLIAIAIGVIVSLVGDFSTYETFASAARHPDKEYRVIGVLDKDLPQMYDPQKDPNYFSFYVKDKAGNIRKVVYTGSRPTDIERSEQIVLTGHMQDSVFQCSQILMKCPSKYKNDQVAIGQMPGSNSHSGQ</sequence>
<feature type="transmembrane region" description="Helical" evidence="5">
    <location>
        <begin position="30"/>
        <end position="48"/>
    </location>
</feature>
<evidence type="ECO:0000256" key="4">
    <source>
        <dbReference type="ARBA" id="ARBA00023136"/>
    </source>
</evidence>
<evidence type="ECO:0000313" key="6">
    <source>
        <dbReference type="EMBL" id="SFV35165.1"/>
    </source>
</evidence>
<dbReference type="GO" id="GO:0020037">
    <property type="term" value="F:heme binding"/>
    <property type="evidence" value="ECO:0007669"/>
    <property type="project" value="InterPro"/>
</dbReference>
<dbReference type="EMBL" id="FPCJ01000001">
    <property type="protein sequence ID" value="SFV35165.1"/>
    <property type="molecule type" value="Genomic_DNA"/>
</dbReference>
<dbReference type="Proteomes" id="UP000199537">
    <property type="component" value="Unassembled WGS sequence"/>
</dbReference>
<keyword evidence="2" id="KW-0349">Heme</keyword>
<comment type="subcellular location">
    <subcellularLocation>
        <location evidence="1">Membrane</location>
    </subcellularLocation>
</comment>
<evidence type="ECO:0000256" key="3">
    <source>
        <dbReference type="ARBA" id="ARBA00022748"/>
    </source>
</evidence>
<dbReference type="InterPro" id="IPR036127">
    <property type="entry name" value="CcmE-like_sf"/>
</dbReference>
<dbReference type="Gene3D" id="2.40.50.140">
    <property type="entry name" value="Nucleic acid-binding proteins"/>
    <property type="match status" value="1"/>
</dbReference>
<keyword evidence="2" id="KW-0408">Iron</keyword>
<dbReference type="GO" id="GO:0005886">
    <property type="term" value="C:plasma membrane"/>
    <property type="evidence" value="ECO:0007669"/>
    <property type="project" value="InterPro"/>
</dbReference>
<keyword evidence="7" id="KW-1185">Reference proteome</keyword>
<evidence type="ECO:0000313" key="7">
    <source>
        <dbReference type="Proteomes" id="UP000199537"/>
    </source>
</evidence>
<keyword evidence="4 5" id="KW-0472">Membrane</keyword>
<dbReference type="Pfam" id="PF03100">
    <property type="entry name" value="CcmE"/>
    <property type="match status" value="1"/>
</dbReference>
<reference evidence="7" key="1">
    <citation type="submission" date="2016-10" db="EMBL/GenBank/DDBJ databases">
        <authorList>
            <person name="Varghese N."/>
            <person name="Submissions S."/>
        </authorList>
    </citation>
    <scope>NUCLEOTIDE SEQUENCE [LARGE SCALE GENOMIC DNA]</scope>
    <source>
        <strain evidence="7">DSM 14807</strain>
    </source>
</reference>
<dbReference type="InterPro" id="IPR004329">
    <property type="entry name" value="CcmE"/>
</dbReference>